<evidence type="ECO:0000256" key="3">
    <source>
        <dbReference type="ARBA" id="ARBA00001974"/>
    </source>
</evidence>
<dbReference type="Pfam" id="PF07992">
    <property type="entry name" value="Pyr_redox_2"/>
    <property type="match status" value="1"/>
</dbReference>
<dbReference type="PRINTS" id="PR00368">
    <property type="entry name" value="FADPNR"/>
</dbReference>
<comment type="caution">
    <text evidence="12">The sequence shown here is derived from an EMBL/GenBank/DDBJ whole genome shotgun (WGS) entry which is preliminary data.</text>
</comment>
<dbReference type="SUPFAM" id="SSF56281">
    <property type="entry name" value="Metallo-hydrolase/oxidoreductase"/>
    <property type="match status" value="1"/>
</dbReference>
<dbReference type="InterPro" id="IPR051285">
    <property type="entry name" value="NADH_oxidoreductase_modular"/>
</dbReference>
<dbReference type="Gene3D" id="3.40.50.360">
    <property type="match status" value="1"/>
</dbReference>
<sequence>MKTLKLKDDIYWVGSLDPDLKVFDIIMYTEFGTSYNSYVVKGSEKTALIETVKIKFFDEYMEKLKELNVDIMDVDYIIINHTEPDHSGSIEKMLNINPKIKLVGSKSAIEFMKHICNRQFDAIEVKDSQELSLGNKTFKFIDAKFLHWPDTIFTYIVEDKVLFTCDSFGAHYSLDTVLQSSIKNQDDYLSAFNYYYQNILYPYKQFFLQAINRIEHLDIDMICTGHGPILDEDPWKIINLSKEYSEKPNPNDSKLVVIPYVSAYGYTKELADEIKKGIEETGAKVELYDMVVEDEAKVLDRIYWADGVLFGSPTMLGDALKPIWNLLTSMNAPIHKGKIASAFGSYGWSGEAVPNIIARLKQIRVKIFGEGLKVRFKPSEEQLYLAYDFGVQFGNSIQSCKVPEKVTLNTKKQESNQVFKWKCTICGEIIEGVEPPNVCPVCGVSAEYFVKLDDGEVGKKSTDNEEKFVIIGASGAGMSAAEQIRKRDIKSKLTIISKEQVKGYYRPQLSKMLSRDISPDSIAIKKDNWLKENNVDLVLDKEAVKIDSKNKKVILNDNSEMEYTKLIIATGAECFMPPIPGNDKKGVFTLRNINDTIEIKQYAKDKKHAVIIGGGVLGLEIASELRNYGLEVTVLEMANRILPRQLDSQASLILEEQVKNIGIEFKKNTSTKEIVGDHIVTGVLLGDGEIVKADIVIVSTGVKANVQIAEGTDIQVKRAIVVNDKMETGLDGVYACGDCCEYNGVNYALWSEAIEQGKVAGINASGENNIYEQIIPLTTLNAFNSSIFSIGDIGSDPNFVYQVYEIKEKSDMNYKKMYFKDGLLSGGILIGDTSKAVTLIEGFEKRRNMEEMIGRLKY</sequence>
<evidence type="ECO:0000256" key="2">
    <source>
        <dbReference type="ARBA" id="ARBA00001965"/>
    </source>
</evidence>
<evidence type="ECO:0000313" key="13">
    <source>
        <dbReference type="Proteomes" id="UP001519342"/>
    </source>
</evidence>
<dbReference type="Gene3D" id="3.30.390.30">
    <property type="match status" value="1"/>
</dbReference>
<keyword evidence="7" id="KW-0274">FAD</keyword>
<evidence type="ECO:0000256" key="7">
    <source>
        <dbReference type="ARBA" id="ARBA00022827"/>
    </source>
</evidence>
<comment type="cofactor">
    <cofactor evidence="1">
        <name>Fe cation</name>
        <dbReference type="ChEBI" id="CHEBI:24875"/>
    </cofactor>
</comment>
<dbReference type="PANTHER" id="PTHR32145:SF11">
    <property type="entry name" value="DIFLAVIN FLAVOPROTEIN A 2-RELATED"/>
    <property type="match status" value="1"/>
</dbReference>
<dbReference type="Proteomes" id="UP001519342">
    <property type="component" value="Unassembled WGS sequence"/>
</dbReference>
<dbReference type="InterPro" id="IPR048574">
    <property type="entry name" value="RUBY_RBDX"/>
</dbReference>
<evidence type="ECO:0000256" key="9">
    <source>
        <dbReference type="ARBA" id="ARBA00023004"/>
    </source>
</evidence>
<dbReference type="Pfam" id="PF18267">
    <property type="entry name" value="Rubredoxin_C"/>
    <property type="match status" value="1"/>
</dbReference>
<dbReference type="CDD" id="cd00729">
    <property type="entry name" value="rubredoxin_SM"/>
    <property type="match status" value="1"/>
</dbReference>
<dbReference type="CDD" id="cd07709">
    <property type="entry name" value="flavodiiron_proteins_MBL-fold"/>
    <property type="match status" value="1"/>
</dbReference>
<keyword evidence="6" id="KW-0285">Flavoprotein</keyword>
<comment type="similarity">
    <text evidence="4">In the N-terminal section; belongs to the zinc metallo-hydrolase group 3 family.</text>
</comment>
<evidence type="ECO:0000259" key="10">
    <source>
        <dbReference type="PROSITE" id="PS50902"/>
    </source>
</evidence>
<dbReference type="InterPro" id="IPR036188">
    <property type="entry name" value="FAD/NAD-bd_sf"/>
</dbReference>
<evidence type="ECO:0000259" key="11">
    <source>
        <dbReference type="PROSITE" id="PS50903"/>
    </source>
</evidence>
<keyword evidence="9" id="KW-0408">Iron</keyword>
<accession>A0ABS4GIA5</accession>
<feature type="domain" description="Flavodoxin-like" evidence="10">
    <location>
        <begin position="256"/>
        <end position="394"/>
    </location>
</feature>
<dbReference type="SUPFAM" id="SSF57802">
    <property type="entry name" value="Rubredoxin-like"/>
    <property type="match status" value="1"/>
</dbReference>
<name>A0ABS4GIA5_9FIRM</name>
<evidence type="ECO:0000256" key="5">
    <source>
        <dbReference type="ARBA" id="ARBA00022448"/>
    </source>
</evidence>
<dbReference type="PROSITE" id="PS50903">
    <property type="entry name" value="RUBREDOXIN_LIKE"/>
    <property type="match status" value="1"/>
</dbReference>
<proteinExistence type="inferred from homology"/>
<dbReference type="Gene3D" id="3.60.15.10">
    <property type="entry name" value="Ribonuclease Z/Hydroxyacylglutathione hydrolase-like"/>
    <property type="match status" value="1"/>
</dbReference>
<organism evidence="12 13">
    <name type="scientific">Sedimentibacter acidaminivorans</name>
    <dbReference type="NCBI Taxonomy" id="913099"/>
    <lineage>
        <taxon>Bacteria</taxon>
        <taxon>Bacillati</taxon>
        <taxon>Bacillota</taxon>
        <taxon>Tissierellia</taxon>
        <taxon>Sedimentibacter</taxon>
    </lineage>
</organism>
<dbReference type="SUPFAM" id="SSF51905">
    <property type="entry name" value="FAD/NAD(P)-binding domain"/>
    <property type="match status" value="2"/>
</dbReference>
<dbReference type="Pfam" id="PF19583">
    <property type="entry name" value="ODP"/>
    <property type="match status" value="1"/>
</dbReference>
<dbReference type="InterPro" id="IPR023753">
    <property type="entry name" value="FAD/NAD-binding_dom"/>
</dbReference>
<dbReference type="InterPro" id="IPR001279">
    <property type="entry name" value="Metallo-B-lactamas"/>
</dbReference>
<dbReference type="PROSITE" id="PS50902">
    <property type="entry name" value="FLAVODOXIN_LIKE"/>
    <property type="match status" value="1"/>
</dbReference>
<dbReference type="Pfam" id="PF21349">
    <property type="entry name" value="RUBY_RBDX"/>
    <property type="match status" value="1"/>
</dbReference>
<feature type="domain" description="Rubredoxin-like" evidence="11">
    <location>
        <begin position="418"/>
        <end position="452"/>
    </location>
</feature>
<dbReference type="SMART" id="SM00849">
    <property type="entry name" value="Lactamase_B"/>
    <property type="match status" value="1"/>
</dbReference>
<dbReference type="InterPro" id="IPR024934">
    <property type="entry name" value="Rubredoxin-like_dom"/>
</dbReference>
<dbReference type="InterPro" id="IPR036866">
    <property type="entry name" value="RibonucZ/Hydroxyglut_hydro"/>
</dbReference>
<dbReference type="InterPro" id="IPR029039">
    <property type="entry name" value="Flavoprotein-like_sf"/>
</dbReference>
<comment type="cofactor">
    <cofactor evidence="2">
        <name>Fe(3+)</name>
        <dbReference type="ChEBI" id="CHEBI:29034"/>
    </cofactor>
</comment>
<comment type="cofactor">
    <cofactor evidence="3">
        <name>FAD</name>
        <dbReference type="ChEBI" id="CHEBI:57692"/>
    </cofactor>
</comment>
<dbReference type="InterPro" id="IPR045761">
    <property type="entry name" value="ODP_dom"/>
</dbReference>
<evidence type="ECO:0000256" key="8">
    <source>
        <dbReference type="ARBA" id="ARBA00022982"/>
    </source>
</evidence>
<dbReference type="Pfam" id="PF00258">
    <property type="entry name" value="Flavodoxin_1"/>
    <property type="match status" value="1"/>
</dbReference>
<dbReference type="InterPro" id="IPR016156">
    <property type="entry name" value="FAD/NAD-linked_Rdtase_dimer_sf"/>
</dbReference>
<dbReference type="PRINTS" id="PR00411">
    <property type="entry name" value="PNDRDTASEI"/>
</dbReference>
<protein>
    <submittedName>
        <fullName evidence="12">Flavorubredoxin/NADPH-dependent 2,4-dienoyl-CoA reductase/sulfur reductase-like enzyme</fullName>
    </submittedName>
</protein>
<evidence type="ECO:0000256" key="4">
    <source>
        <dbReference type="ARBA" id="ARBA00007121"/>
    </source>
</evidence>
<dbReference type="PANTHER" id="PTHR32145">
    <property type="entry name" value="DIFLAVIN FLAVOPROTEIN A 2-RELATED"/>
    <property type="match status" value="1"/>
</dbReference>
<evidence type="ECO:0000256" key="1">
    <source>
        <dbReference type="ARBA" id="ARBA00001962"/>
    </source>
</evidence>
<gene>
    <name evidence="12" type="ORF">J2Z76_003310</name>
</gene>
<evidence type="ECO:0000256" key="6">
    <source>
        <dbReference type="ARBA" id="ARBA00022630"/>
    </source>
</evidence>
<dbReference type="SUPFAM" id="SSF52218">
    <property type="entry name" value="Flavoproteins"/>
    <property type="match status" value="1"/>
</dbReference>
<dbReference type="Gene3D" id="3.50.50.60">
    <property type="entry name" value="FAD/NAD(P)-binding domain"/>
    <property type="match status" value="2"/>
</dbReference>
<reference evidence="12 13" key="1">
    <citation type="submission" date="2021-03" db="EMBL/GenBank/DDBJ databases">
        <title>Genomic Encyclopedia of Type Strains, Phase IV (KMG-IV): sequencing the most valuable type-strain genomes for metagenomic binning, comparative biology and taxonomic classification.</title>
        <authorList>
            <person name="Goeker M."/>
        </authorList>
    </citation>
    <scope>NUCLEOTIDE SEQUENCE [LARGE SCALE GENOMIC DNA]</scope>
    <source>
        <strain evidence="12 13">DSM 24004</strain>
    </source>
</reference>
<dbReference type="InterPro" id="IPR041575">
    <property type="entry name" value="Rubredoxin_C"/>
</dbReference>
<evidence type="ECO:0000313" key="12">
    <source>
        <dbReference type="EMBL" id="MBP1927409.1"/>
    </source>
</evidence>
<keyword evidence="13" id="KW-1185">Reference proteome</keyword>
<dbReference type="InterPro" id="IPR008254">
    <property type="entry name" value="Flavodoxin/NO_synth"/>
</dbReference>
<dbReference type="Gene3D" id="2.20.28.10">
    <property type="match status" value="1"/>
</dbReference>
<keyword evidence="8" id="KW-0249">Electron transport</keyword>
<keyword evidence="5" id="KW-0813">Transport</keyword>
<dbReference type="RefSeq" id="WP_209513116.1">
    <property type="nucleotide sequence ID" value="NZ_JAGGKS010000014.1"/>
</dbReference>
<dbReference type="EMBL" id="JAGGKS010000014">
    <property type="protein sequence ID" value="MBP1927409.1"/>
    <property type="molecule type" value="Genomic_DNA"/>
</dbReference>